<dbReference type="AlphaFoldDB" id="A0A397IUH2"/>
<reference evidence="1 2" key="1">
    <citation type="submission" date="2018-08" db="EMBL/GenBank/DDBJ databases">
        <title>Genome and evolution of the arbuscular mycorrhizal fungus Diversispora epigaea (formerly Glomus versiforme) and its bacterial endosymbionts.</title>
        <authorList>
            <person name="Sun X."/>
            <person name="Fei Z."/>
            <person name="Harrison M."/>
        </authorList>
    </citation>
    <scope>NUCLEOTIDE SEQUENCE [LARGE SCALE GENOMIC DNA]</scope>
    <source>
        <strain evidence="1 2">IT104</strain>
    </source>
</reference>
<accession>A0A397IUH2</accession>
<dbReference type="EMBL" id="PQFF01000184">
    <property type="protein sequence ID" value="RHZ76573.1"/>
    <property type="molecule type" value="Genomic_DNA"/>
</dbReference>
<dbReference type="Proteomes" id="UP000266861">
    <property type="component" value="Unassembled WGS sequence"/>
</dbReference>
<sequence length="119" mass="14148">MIMINNDRIIAYNDLMAMVHIQNSILSRFFQKIRGPYFGNYLRMFSSNFALDNSCTYDSNNNNYERLARNVSIKFSIIDYEYQHTTSIMTYDINYNLKHRLQHTASIMTYGLRLTTTFL</sequence>
<organism evidence="1 2">
    <name type="scientific">Diversispora epigaea</name>
    <dbReference type="NCBI Taxonomy" id="1348612"/>
    <lineage>
        <taxon>Eukaryota</taxon>
        <taxon>Fungi</taxon>
        <taxon>Fungi incertae sedis</taxon>
        <taxon>Mucoromycota</taxon>
        <taxon>Glomeromycotina</taxon>
        <taxon>Glomeromycetes</taxon>
        <taxon>Diversisporales</taxon>
        <taxon>Diversisporaceae</taxon>
        <taxon>Diversispora</taxon>
    </lineage>
</organism>
<evidence type="ECO:0000313" key="2">
    <source>
        <dbReference type="Proteomes" id="UP000266861"/>
    </source>
</evidence>
<protein>
    <submittedName>
        <fullName evidence="1">Uncharacterized protein</fullName>
    </submittedName>
</protein>
<keyword evidence="2" id="KW-1185">Reference proteome</keyword>
<comment type="caution">
    <text evidence="1">The sequence shown here is derived from an EMBL/GenBank/DDBJ whole genome shotgun (WGS) entry which is preliminary data.</text>
</comment>
<evidence type="ECO:0000313" key="1">
    <source>
        <dbReference type="EMBL" id="RHZ76573.1"/>
    </source>
</evidence>
<proteinExistence type="predicted"/>
<gene>
    <name evidence="1" type="ORF">Glove_196g26</name>
</gene>
<name>A0A397IUH2_9GLOM</name>